<dbReference type="RefSeq" id="WP_381449603.1">
    <property type="nucleotide sequence ID" value="NZ_JAATIT010000003.1"/>
</dbReference>
<sequence>MLLGRIDPLPAFAPDPQRLSLELRGDEPVEQADIGQPPAMIRFEQVAHHAAPRLDIGIEADEADALVGHADAVLGKLPAHPGR</sequence>
<evidence type="ECO:0000313" key="1">
    <source>
        <dbReference type="EMBL" id="NJB90084.1"/>
    </source>
</evidence>
<protein>
    <submittedName>
        <fullName evidence="1">Uncharacterized protein</fullName>
    </submittedName>
</protein>
<proteinExistence type="predicted"/>
<keyword evidence="2" id="KW-1185">Reference proteome</keyword>
<accession>A0A7X5XRR1</accession>
<gene>
    <name evidence="1" type="ORF">GGR90_002278</name>
</gene>
<dbReference type="Proteomes" id="UP000535078">
    <property type="component" value="Unassembled WGS sequence"/>
</dbReference>
<dbReference type="AlphaFoldDB" id="A0A7X5XRR1"/>
<evidence type="ECO:0000313" key="2">
    <source>
        <dbReference type="Proteomes" id="UP000535078"/>
    </source>
</evidence>
<name>A0A7X5XRR1_9SPHN</name>
<dbReference type="EMBL" id="JAATIT010000003">
    <property type="protein sequence ID" value="NJB90084.1"/>
    <property type="molecule type" value="Genomic_DNA"/>
</dbReference>
<reference evidence="1 2" key="1">
    <citation type="submission" date="2020-03" db="EMBL/GenBank/DDBJ databases">
        <title>Genomic Encyclopedia of Type Strains, Phase IV (KMG-IV): sequencing the most valuable type-strain genomes for metagenomic binning, comparative biology and taxonomic classification.</title>
        <authorList>
            <person name="Goeker M."/>
        </authorList>
    </citation>
    <scope>NUCLEOTIDE SEQUENCE [LARGE SCALE GENOMIC DNA]</scope>
    <source>
        <strain evidence="1 2">DSM 25229</strain>
    </source>
</reference>
<organism evidence="1 2">
    <name type="scientific">Sphingopyxis italica</name>
    <dbReference type="NCBI Taxonomy" id="1129133"/>
    <lineage>
        <taxon>Bacteria</taxon>
        <taxon>Pseudomonadati</taxon>
        <taxon>Pseudomonadota</taxon>
        <taxon>Alphaproteobacteria</taxon>
        <taxon>Sphingomonadales</taxon>
        <taxon>Sphingomonadaceae</taxon>
        <taxon>Sphingopyxis</taxon>
    </lineage>
</organism>
<comment type="caution">
    <text evidence="1">The sequence shown here is derived from an EMBL/GenBank/DDBJ whole genome shotgun (WGS) entry which is preliminary data.</text>
</comment>